<reference evidence="12 13" key="1">
    <citation type="submission" date="2022-05" db="EMBL/GenBank/DDBJ databases">
        <authorList>
            <consortium name="Genoscope - CEA"/>
            <person name="William W."/>
        </authorList>
    </citation>
    <scope>NUCLEOTIDE SEQUENCE [LARGE SCALE GENOMIC DNA]</scope>
</reference>
<dbReference type="PRINTS" id="PR00237">
    <property type="entry name" value="GPCRRHODOPSN"/>
</dbReference>
<feature type="transmembrane region" description="Helical" evidence="10">
    <location>
        <begin position="245"/>
        <end position="269"/>
    </location>
</feature>
<comment type="caution">
    <text evidence="12">The sequence shown here is derived from an EMBL/GenBank/DDBJ whole genome shotgun (WGS) entry which is preliminary data.</text>
</comment>
<protein>
    <recommendedName>
        <fullName evidence="11">G-protein coupled receptors family 1 profile domain-containing protein</fullName>
    </recommendedName>
</protein>
<dbReference type="Proteomes" id="UP001159428">
    <property type="component" value="Unassembled WGS sequence"/>
</dbReference>
<evidence type="ECO:0000256" key="7">
    <source>
        <dbReference type="ARBA" id="ARBA00023170"/>
    </source>
</evidence>
<evidence type="ECO:0000256" key="6">
    <source>
        <dbReference type="ARBA" id="ARBA00023136"/>
    </source>
</evidence>
<keyword evidence="8 9" id="KW-0807">Transducer</keyword>
<keyword evidence="2" id="KW-1003">Cell membrane</keyword>
<dbReference type="GO" id="GO:0005886">
    <property type="term" value="C:plasma membrane"/>
    <property type="evidence" value="ECO:0007669"/>
    <property type="project" value="UniProtKB-SubCell"/>
</dbReference>
<evidence type="ECO:0000256" key="3">
    <source>
        <dbReference type="ARBA" id="ARBA00022692"/>
    </source>
</evidence>
<accession>A0AAU9W6A5</accession>
<name>A0AAU9W6A5_9CNID</name>
<dbReference type="AlphaFoldDB" id="A0AAU9W6A5"/>
<dbReference type="SUPFAM" id="SSF81321">
    <property type="entry name" value="Family A G protein-coupled receptor-like"/>
    <property type="match status" value="1"/>
</dbReference>
<feature type="transmembrane region" description="Helical" evidence="10">
    <location>
        <begin position="275"/>
        <end position="301"/>
    </location>
</feature>
<feature type="transmembrane region" description="Helical" evidence="10">
    <location>
        <begin position="35"/>
        <end position="62"/>
    </location>
</feature>
<feature type="transmembrane region" description="Helical" evidence="10">
    <location>
        <begin position="185"/>
        <end position="205"/>
    </location>
</feature>
<evidence type="ECO:0000256" key="2">
    <source>
        <dbReference type="ARBA" id="ARBA00022475"/>
    </source>
</evidence>
<dbReference type="GO" id="GO:0004930">
    <property type="term" value="F:G protein-coupled receptor activity"/>
    <property type="evidence" value="ECO:0007669"/>
    <property type="project" value="UniProtKB-KW"/>
</dbReference>
<dbReference type="InterPro" id="IPR017452">
    <property type="entry name" value="GPCR_Rhodpsn_7TM"/>
</dbReference>
<dbReference type="InterPro" id="IPR050569">
    <property type="entry name" value="TAAR"/>
</dbReference>
<proteinExistence type="inferred from homology"/>
<dbReference type="CDD" id="cd00637">
    <property type="entry name" value="7tm_classA_rhodopsin-like"/>
    <property type="match status" value="1"/>
</dbReference>
<sequence length="317" mass="35634">MNNTALNATSFPLCPSLLIKVTSTPYIPSATAHTVTILTCIVNGISCPVAIGENLLVFMVILKKRSLRTTFNTSVLCLAVTDLLIAMFIQPAFIAYQIGKFINSTYLCVPYFIKTVFEFWCVGLSFITLGLITLERYFAVFRPFIYHAAVTQFRVMLVIFSGWLFWSAFSFSLRFSASGMNLKVYSIASSILIAFTLFQTIFVYFKLYKASRIKDHSHSQASQNRSYPNRPRSLGVAEAKATKTIIIITGSFFLCFAPTLCVSLVHQLAYVREDVILHVVYPLAESALFLTALVNPVIYVWRNALVKESLKELFKAH</sequence>
<keyword evidence="6 10" id="KW-0472">Membrane</keyword>
<evidence type="ECO:0000256" key="9">
    <source>
        <dbReference type="RuleBase" id="RU000688"/>
    </source>
</evidence>
<evidence type="ECO:0000256" key="1">
    <source>
        <dbReference type="ARBA" id="ARBA00004651"/>
    </source>
</evidence>
<keyword evidence="4 10" id="KW-1133">Transmembrane helix</keyword>
<dbReference type="PANTHER" id="PTHR24249">
    <property type="entry name" value="HISTAMINE RECEPTOR-RELATED G-PROTEIN COUPLED RECEPTOR"/>
    <property type="match status" value="1"/>
</dbReference>
<dbReference type="Gene3D" id="1.20.1070.10">
    <property type="entry name" value="Rhodopsin 7-helix transmembrane proteins"/>
    <property type="match status" value="1"/>
</dbReference>
<dbReference type="EMBL" id="CALNXJ010000010">
    <property type="protein sequence ID" value="CAH3105703.1"/>
    <property type="molecule type" value="Genomic_DNA"/>
</dbReference>
<feature type="domain" description="G-protein coupled receptors family 1 profile" evidence="11">
    <location>
        <begin position="53"/>
        <end position="299"/>
    </location>
</feature>
<evidence type="ECO:0000313" key="12">
    <source>
        <dbReference type="EMBL" id="CAH3105703.1"/>
    </source>
</evidence>
<evidence type="ECO:0000256" key="4">
    <source>
        <dbReference type="ARBA" id="ARBA00022989"/>
    </source>
</evidence>
<organism evidence="12 13">
    <name type="scientific">Pocillopora meandrina</name>
    <dbReference type="NCBI Taxonomy" id="46732"/>
    <lineage>
        <taxon>Eukaryota</taxon>
        <taxon>Metazoa</taxon>
        <taxon>Cnidaria</taxon>
        <taxon>Anthozoa</taxon>
        <taxon>Hexacorallia</taxon>
        <taxon>Scleractinia</taxon>
        <taxon>Astrocoeniina</taxon>
        <taxon>Pocilloporidae</taxon>
        <taxon>Pocillopora</taxon>
    </lineage>
</organism>
<keyword evidence="7 9" id="KW-0675">Receptor</keyword>
<dbReference type="PROSITE" id="PS50262">
    <property type="entry name" value="G_PROTEIN_RECEP_F1_2"/>
    <property type="match status" value="1"/>
</dbReference>
<comment type="subcellular location">
    <subcellularLocation>
        <location evidence="1">Cell membrane</location>
        <topology evidence="1">Multi-pass membrane protein</topology>
    </subcellularLocation>
</comment>
<gene>
    <name evidence="12" type="ORF">PMEA_00001393</name>
</gene>
<comment type="similarity">
    <text evidence="9">Belongs to the G-protein coupled receptor 1 family.</text>
</comment>
<keyword evidence="5 9" id="KW-0297">G-protein coupled receptor</keyword>
<dbReference type="InterPro" id="IPR000276">
    <property type="entry name" value="GPCR_Rhodpsn"/>
</dbReference>
<evidence type="ECO:0000256" key="10">
    <source>
        <dbReference type="SAM" id="Phobius"/>
    </source>
</evidence>
<dbReference type="PROSITE" id="PS00237">
    <property type="entry name" value="G_PROTEIN_RECEP_F1_1"/>
    <property type="match status" value="1"/>
</dbReference>
<evidence type="ECO:0000256" key="5">
    <source>
        <dbReference type="ARBA" id="ARBA00023040"/>
    </source>
</evidence>
<evidence type="ECO:0000313" key="13">
    <source>
        <dbReference type="Proteomes" id="UP001159428"/>
    </source>
</evidence>
<keyword evidence="3 9" id="KW-0812">Transmembrane</keyword>
<evidence type="ECO:0000256" key="8">
    <source>
        <dbReference type="ARBA" id="ARBA00023224"/>
    </source>
</evidence>
<feature type="transmembrane region" description="Helical" evidence="10">
    <location>
        <begin position="111"/>
        <end position="132"/>
    </location>
</feature>
<feature type="transmembrane region" description="Helical" evidence="10">
    <location>
        <begin position="74"/>
        <end position="99"/>
    </location>
</feature>
<feature type="transmembrane region" description="Helical" evidence="10">
    <location>
        <begin position="144"/>
        <end position="165"/>
    </location>
</feature>
<keyword evidence="13" id="KW-1185">Reference proteome</keyword>
<evidence type="ECO:0000259" key="11">
    <source>
        <dbReference type="PROSITE" id="PS50262"/>
    </source>
</evidence>
<dbReference type="Pfam" id="PF00001">
    <property type="entry name" value="7tm_1"/>
    <property type="match status" value="1"/>
</dbReference>